<dbReference type="PROSITE" id="PS51782">
    <property type="entry name" value="LYSM"/>
    <property type="match status" value="1"/>
</dbReference>
<reference evidence="4 5" key="1">
    <citation type="submission" date="2017-08" db="EMBL/GenBank/DDBJ databases">
        <title>Complete genome sequence of Mucilaginibacter sp. strain BJC16-A31.</title>
        <authorList>
            <consortium name="Henan University of Science and Technology"/>
            <person name="You X."/>
        </authorList>
    </citation>
    <scope>NUCLEOTIDE SEQUENCE [LARGE SCALE GENOMIC DNA]</scope>
    <source>
        <strain evidence="4 5">BJC16-A31</strain>
    </source>
</reference>
<feature type="compositionally biased region" description="Low complexity" evidence="1">
    <location>
        <begin position="141"/>
        <end position="166"/>
    </location>
</feature>
<sequence>MKFKLLLLTILSFTFSVSLFANPLIDSVGVKNNDGKKMVLFKVKAGDTYYSIGRRYNIKPAVLMKFNGAKKETLSLGKIVEVPTDMPFKKSKKEKEEAAVKETKKEKKARLAREEKEAMEEARSKKHKESENVEVNTTAEQPIRPVVVQQPVQVQQRPVQQPQAQQDNTPPTQYKVSAGETLFSIAKRFNTSVDAVTKLNNLTSTNLQPGQILLVNPSTGQQAPAPVQQAQQTIQQVAADTQRVIARRDSNLAPAIAKDSSGHLNSNRYGLYEKNEKGVASWIDDPSLDPNKKLVLHRTAPIGTVIKITNPMTNRTTFAKVVGRFTDNESTKDVILVMTKNVAESLGALDKRFHVNISYGSPNE</sequence>
<dbReference type="OrthoDB" id="2149800at2"/>
<feature type="signal peptide" evidence="2">
    <location>
        <begin position="1"/>
        <end position="21"/>
    </location>
</feature>
<dbReference type="AlphaFoldDB" id="A0A223NWA2"/>
<dbReference type="Gene3D" id="3.10.350.10">
    <property type="entry name" value="LysM domain"/>
    <property type="match status" value="2"/>
</dbReference>
<keyword evidence="2" id="KW-0732">Signal</keyword>
<organism evidence="4 5">
    <name type="scientific">Mucilaginibacter xinganensis</name>
    <dbReference type="NCBI Taxonomy" id="1234841"/>
    <lineage>
        <taxon>Bacteria</taxon>
        <taxon>Pseudomonadati</taxon>
        <taxon>Bacteroidota</taxon>
        <taxon>Sphingobacteriia</taxon>
        <taxon>Sphingobacteriales</taxon>
        <taxon>Sphingobacteriaceae</taxon>
        <taxon>Mucilaginibacter</taxon>
    </lineage>
</organism>
<keyword evidence="5" id="KW-1185">Reference proteome</keyword>
<dbReference type="Gene3D" id="2.40.40.10">
    <property type="entry name" value="RlpA-like domain"/>
    <property type="match status" value="1"/>
</dbReference>
<dbReference type="PANTHER" id="PTHR33734">
    <property type="entry name" value="LYSM DOMAIN-CONTAINING GPI-ANCHORED PROTEIN 2"/>
    <property type="match status" value="1"/>
</dbReference>
<evidence type="ECO:0000313" key="4">
    <source>
        <dbReference type="EMBL" id="ASU34050.1"/>
    </source>
</evidence>
<proteinExistence type="predicted"/>
<dbReference type="Proteomes" id="UP000215002">
    <property type="component" value="Chromosome"/>
</dbReference>
<dbReference type="InterPro" id="IPR036908">
    <property type="entry name" value="RlpA-like_sf"/>
</dbReference>
<dbReference type="InterPro" id="IPR036779">
    <property type="entry name" value="LysM_dom_sf"/>
</dbReference>
<feature type="compositionally biased region" description="Basic and acidic residues" evidence="1">
    <location>
        <begin position="93"/>
        <end position="131"/>
    </location>
</feature>
<feature type="chain" id="PRO_5012804581" description="LysM domain-containing protein" evidence="2">
    <location>
        <begin position="22"/>
        <end position="364"/>
    </location>
</feature>
<protein>
    <recommendedName>
        <fullName evidence="3">LysM domain-containing protein</fullName>
    </recommendedName>
</protein>
<feature type="domain" description="LysM" evidence="3">
    <location>
        <begin position="172"/>
        <end position="215"/>
    </location>
</feature>
<evidence type="ECO:0000259" key="3">
    <source>
        <dbReference type="PROSITE" id="PS51782"/>
    </source>
</evidence>
<gene>
    <name evidence="4" type="ORF">MuYL_2160</name>
</gene>
<dbReference type="InterPro" id="IPR018392">
    <property type="entry name" value="LysM"/>
</dbReference>
<evidence type="ECO:0000313" key="5">
    <source>
        <dbReference type="Proteomes" id="UP000215002"/>
    </source>
</evidence>
<dbReference type="PANTHER" id="PTHR33734:SF22">
    <property type="entry name" value="MEMBRANE-BOUND LYTIC MUREIN TRANSGLYCOSYLASE D"/>
    <property type="match status" value="1"/>
</dbReference>
<evidence type="ECO:0000256" key="2">
    <source>
        <dbReference type="SAM" id="SignalP"/>
    </source>
</evidence>
<accession>A0A223NWA2</accession>
<evidence type="ECO:0000256" key="1">
    <source>
        <dbReference type="SAM" id="MobiDB-lite"/>
    </source>
</evidence>
<name>A0A223NWA2_9SPHI</name>
<dbReference type="EMBL" id="CP022743">
    <property type="protein sequence ID" value="ASU34050.1"/>
    <property type="molecule type" value="Genomic_DNA"/>
</dbReference>
<dbReference type="RefSeq" id="WP_094570443.1">
    <property type="nucleotide sequence ID" value="NZ_CP022743.1"/>
</dbReference>
<dbReference type="GO" id="GO:0008932">
    <property type="term" value="F:lytic endotransglycosylase activity"/>
    <property type="evidence" value="ECO:0007669"/>
    <property type="project" value="TreeGrafter"/>
</dbReference>
<dbReference type="CDD" id="cd00118">
    <property type="entry name" value="LysM"/>
    <property type="match status" value="2"/>
</dbReference>
<dbReference type="SUPFAM" id="SSF54106">
    <property type="entry name" value="LysM domain"/>
    <property type="match status" value="2"/>
</dbReference>
<dbReference type="SMART" id="SM00257">
    <property type="entry name" value="LysM"/>
    <property type="match status" value="2"/>
</dbReference>
<dbReference type="Pfam" id="PF01476">
    <property type="entry name" value="LysM"/>
    <property type="match status" value="2"/>
</dbReference>
<feature type="region of interest" description="Disordered" evidence="1">
    <location>
        <begin position="90"/>
        <end position="173"/>
    </location>
</feature>
<dbReference type="KEGG" id="muc:MuYL_2160"/>